<dbReference type="PRINTS" id="PR00385">
    <property type="entry name" value="P450"/>
</dbReference>
<keyword evidence="11" id="KW-0472">Membrane</keyword>
<dbReference type="InterPro" id="IPR017972">
    <property type="entry name" value="Cyt_P450_CS"/>
</dbReference>
<dbReference type="InterPro" id="IPR001128">
    <property type="entry name" value="Cyt_P450"/>
</dbReference>
<evidence type="ECO:0000256" key="2">
    <source>
        <dbReference type="ARBA" id="ARBA00022617"/>
    </source>
</evidence>
<dbReference type="PRINTS" id="PR00463">
    <property type="entry name" value="EP450I"/>
</dbReference>
<keyword evidence="2 10" id="KW-0349">Heme</keyword>
<comment type="similarity">
    <text evidence="1 10">Belongs to the cytochrome P450 family.</text>
</comment>
<dbReference type="PANTHER" id="PTHR24291">
    <property type="entry name" value="CYTOCHROME P450 FAMILY 4"/>
    <property type="match status" value="1"/>
</dbReference>
<dbReference type="InterPro" id="IPR050196">
    <property type="entry name" value="Cytochrome_P450_Monoox"/>
</dbReference>
<protein>
    <recommendedName>
        <fullName evidence="5">aromatase</fullName>
        <ecNumber evidence="5">1.14.14.14</ecNumber>
    </recommendedName>
    <alternativeName>
        <fullName evidence="7">Cytochrome P-450AROM</fullName>
    </alternativeName>
    <alternativeName>
        <fullName evidence="6">Estrogen synthase</fullName>
    </alternativeName>
</protein>
<reference evidence="12" key="1">
    <citation type="journal article" date="2021" name="Cell">
        <title>Tracing the genetic footprints of vertebrate landing in non-teleost ray-finned fishes.</title>
        <authorList>
            <person name="Bi X."/>
            <person name="Wang K."/>
            <person name="Yang L."/>
            <person name="Pan H."/>
            <person name="Jiang H."/>
            <person name="Wei Q."/>
            <person name="Fang M."/>
            <person name="Yu H."/>
            <person name="Zhu C."/>
            <person name="Cai Y."/>
            <person name="He Y."/>
            <person name="Gan X."/>
            <person name="Zeng H."/>
            <person name="Yu D."/>
            <person name="Zhu Y."/>
            <person name="Jiang H."/>
            <person name="Qiu Q."/>
            <person name="Yang H."/>
            <person name="Zhang Y.E."/>
            <person name="Wang W."/>
            <person name="Zhu M."/>
            <person name="He S."/>
            <person name="Zhang G."/>
        </authorList>
    </citation>
    <scope>NUCLEOTIDE SEQUENCE</scope>
    <source>
        <strain evidence="12">Pddl_001</strain>
    </source>
</reference>
<evidence type="ECO:0000256" key="5">
    <source>
        <dbReference type="ARBA" id="ARBA00038885"/>
    </source>
</evidence>
<dbReference type="PROSITE" id="PS00086">
    <property type="entry name" value="CYTOCHROME_P450"/>
    <property type="match status" value="1"/>
</dbReference>
<sequence>MSVEIGMLLIGSTGLAIFIAAITIVTFQLLRSYVHKWIQMKPIPGLSPTYPIFGNALHFKTDGGDFFSQMAEITAEHRGLPLLKIWLGTLPFVLLYHAENVEVMLSSSRHIEKSYAYVFLHPWLGTGLLTSTAEKWRSRRKMLTPTFHFSILTEFLEVMNEQSDILVKKLEKHADKETFNCFSHITLCALDIICETAMGKKIYAQSNSDSEYVQAVYRMSDIIHRRQKMPWFWSDLTYYVFGEGRKHNRNLKILHSFTESVIAERAQNMASPEKNSLSSDSDTDHIAKKKRKAFLDMLLNATDEDGNGLSQEDIREEVDTFMFEGHDTTAAAMNWTIHLLGCHPEEQRKVQKELDEVFGTSDHPVSMEDLKRLRYLECVIKESLRLFPSVPFFGRTFCEDCNIRVCKYSPKGPESSCNRVSVQLHKSSMFSLTWGYVFDGFKVPKGANALIIPYALHRDPRHFPDPEEFRPERFLPENSSKRHPFAFVPFSAGLRNCIGQRFALMEEKVILSKILRHFQVEAKQKRDELRLLGELILRPESGILIQLTKRTQKLI</sequence>
<evidence type="ECO:0000256" key="8">
    <source>
        <dbReference type="ARBA" id="ARBA00047938"/>
    </source>
</evidence>
<feature type="transmembrane region" description="Helical" evidence="11">
    <location>
        <begin position="6"/>
        <end position="30"/>
    </location>
</feature>
<dbReference type="SUPFAM" id="SSF48264">
    <property type="entry name" value="Cytochrome P450"/>
    <property type="match status" value="1"/>
</dbReference>
<dbReference type="EC" id="1.14.14.14" evidence="5"/>
<comment type="caution">
    <text evidence="12">The sequence shown here is derived from an EMBL/GenBank/DDBJ whole genome shotgun (WGS) entry which is preliminary data.</text>
</comment>
<dbReference type="InterPro" id="IPR002401">
    <property type="entry name" value="Cyt_P450_E_grp-I"/>
</dbReference>
<evidence type="ECO:0000313" key="13">
    <source>
        <dbReference type="Proteomes" id="UP001166093"/>
    </source>
</evidence>
<feature type="non-terminal residue" evidence="12">
    <location>
        <position position="1"/>
    </location>
</feature>
<keyword evidence="11" id="KW-0812">Transmembrane</keyword>
<keyword evidence="11" id="KW-1133">Transmembrane helix</keyword>
<keyword evidence="13" id="KW-1185">Reference proteome</keyword>
<dbReference type="Gene3D" id="1.10.630.10">
    <property type="entry name" value="Cytochrome P450"/>
    <property type="match status" value="1"/>
</dbReference>
<comment type="function">
    <text evidence="4">Catalyzes the formation of aromatic C18 estrogens from C19 androgens.</text>
</comment>
<keyword evidence="10" id="KW-0479">Metal-binding</keyword>
<evidence type="ECO:0000313" key="12">
    <source>
        <dbReference type="EMBL" id="MBN3272442.1"/>
    </source>
</evidence>
<evidence type="ECO:0000256" key="1">
    <source>
        <dbReference type="ARBA" id="ARBA00010617"/>
    </source>
</evidence>
<proteinExistence type="inferred from homology"/>
<keyword evidence="10" id="KW-0503">Monooxygenase</keyword>
<name>A0ABS2XDZ1_POLSP</name>
<accession>A0ABS2XDZ1</accession>
<dbReference type="EMBL" id="JAAWVQ010020283">
    <property type="protein sequence ID" value="MBN3272442.1"/>
    <property type="molecule type" value="Genomic_DNA"/>
</dbReference>
<evidence type="ECO:0000256" key="9">
    <source>
        <dbReference type="ARBA" id="ARBA00048642"/>
    </source>
</evidence>
<feature type="non-terminal residue" evidence="12">
    <location>
        <position position="555"/>
    </location>
</feature>
<keyword evidence="3 10" id="KW-0408">Iron</keyword>
<evidence type="ECO:0000256" key="11">
    <source>
        <dbReference type="SAM" id="Phobius"/>
    </source>
</evidence>
<dbReference type="Pfam" id="PF00067">
    <property type="entry name" value="p450"/>
    <property type="match status" value="2"/>
</dbReference>
<keyword evidence="10" id="KW-0560">Oxidoreductase</keyword>
<evidence type="ECO:0000256" key="7">
    <source>
        <dbReference type="ARBA" id="ARBA00043174"/>
    </source>
</evidence>
<evidence type="ECO:0000256" key="3">
    <source>
        <dbReference type="ARBA" id="ARBA00023004"/>
    </source>
</evidence>
<comment type="catalytic activity">
    <reaction evidence="8">
        <text>testosterone + 3 reduced [NADPH--hemoprotein reductase] + 3 O2 = 17beta-estradiol + formate + 3 oxidized [NADPH--hemoprotein reductase] + 4 H2O + 4 H(+)</text>
        <dbReference type="Rhea" id="RHEA:38191"/>
        <dbReference type="Rhea" id="RHEA-COMP:11964"/>
        <dbReference type="Rhea" id="RHEA-COMP:11965"/>
        <dbReference type="ChEBI" id="CHEBI:15377"/>
        <dbReference type="ChEBI" id="CHEBI:15378"/>
        <dbReference type="ChEBI" id="CHEBI:15379"/>
        <dbReference type="ChEBI" id="CHEBI:15740"/>
        <dbReference type="ChEBI" id="CHEBI:16469"/>
        <dbReference type="ChEBI" id="CHEBI:17347"/>
        <dbReference type="ChEBI" id="CHEBI:57618"/>
        <dbReference type="ChEBI" id="CHEBI:58210"/>
        <dbReference type="EC" id="1.14.14.14"/>
    </reaction>
</comment>
<evidence type="ECO:0000256" key="6">
    <source>
        <dbReference type="ARBA" id="ARBA00042499"/>
    </source>
</evidence>
<evidence type="ECO:0000256" key="4">
    <source>
        <dbReference type="ARBA" id="ARBA00037202"/>
    </source>
</evidence>
<dbReference type="InterPro" id="IPR036396">
    <property type="entry name" value="Cyt_P450_sf"/>
</dbReference>
<evidence type="ECO:0000256" key="10">
    <source>
        <dbReference type="RuleBase" id="RU000461"/>
    </source>
</evidence>
<gene>
    <name evidence="12" type="primary">Cyp4v2</name>
    <name evidence="12" type="ORF">GTO93_0014772</name>
</gene>
<organism evidence="12 13">
    <name type="scientific">Polyodon spathula</name>
    <name type="common">North American paddlefish</name>
    <name type="synonym">Squalus spathula</name>
    <dbReference type="NCBI Taxonomy" id="7913"/>
    <lineage>
        <taxon>Eukaryota</taxon>
        <taxon>Metazoa</taxon>
        <taxon>Chordata</taxon>
        <taxon>Craniata</taxon>
        <taxon>Vertebrata</taxon>
        <taxon>Euteleostomi</taxon>
        <taxon>Actinopterygii</taxon>
        <taxon>Chondrostei</taxon>
        <taxon>Acipenseriformes</taxon>
        <taxon>Polyodontidae</taxon>
        <taxon>Polyodon</taxon>
    </lineage>
</organism>
<dbReference type="Proteomes" id="UP001166093">
    <property type="component" value="Unassembled WGS sequence"/>
</dbReference>
<comment type="catalytic activity">
    <reaction evidence="9">
        <text>androst-4-ene-3,17-dione + 3 reduced [NADPH--hemoprotein reductase] + 3 O2 = estrone + formate + 3 oxidized [NADPH--hemoprotein reductase] + 4 H2O + 4 H(+)</text>
        <dbReference type="Rhea" id="RHEA:38195"/>
        <dbReference type="Rhea" id="RHEA-COMP:11964"/>
        <dbReference type="Rhea" id="RHEA-COMP:11965"/>
        <dbReference type="ChEBI" id="CHEBI:15377"/>
        <dbReference type="ChEBI" id="CHEBI:15378"/>
        <dbReference type="ChEBI" id="CHEBI:15379"/>
        <dbReference type="ChEBI" id="CHEBI:15740"/>
        <dbReference type="ChEBI" id="CHEBI:16422"/>
        <dbReference type="ChEBI" id="CHEBI:17263"/>
        <dbReference type="ChEBI" id="CHEBI:57618"/>
        <dbReference type="ChEBI" id="CHEBI:58210"/>
        <dbReference type="EC" id="1.14.14.14"/>
    </reaction>
</comment>
<dbReference type="PANTHER" id="PTHR24291:SF193">
    <property type="entry name" value="CYTOCHROME P450 4V2"/>
    <property type="match status" value="1"/>
</dbReference>